<dbReference type="Proteomes" id="UP000053259">
    <property type="component" value="Unassembled WGS sequence"/>
</dbReference>
<protein>
    <recommendedName>
        <fullName evidence="4">Zinc finger PHD-type domain-containing protein</fullName>
    </recommendedName>
</protein>
<evidence type="ECO:0000313" key="3">
    <source>
        <dbReference type="Proteomes" id="UP000053259"/>
    </source>
</evidence>
<evidence type="ECO:0008006" key="4">
    <source>
        <dbReference type="Google" id="ProtNLM"/>
    </source>
</evidence>
<dbReference type="RefSeq" id="XP_016208236.1">
    <property type="nucleotide sequence ID" value="XM_016363933.1"/>
</dbReference>
<proteinExistence type="predicted"/>
<dbReference type="EMBL" id="KN847716">
    <property type="protein sequence ID" value="KIV98366.1"/>
    <property type="molecule type" value="Genomic_DNA"/>
</dbReference>
<dbReference type="EMBL" id="KN847716">
    <property type="protein sequence ID" value="KIV98369.1"/>
    <property type="molecule type" value="Genomic_DNA"/>
</dbReference>
<feature type="region of interest" description="Disordered" evidence="1">
    <location>
        <begin position="284"/>
        <end position="303"/>
    </location>
</feature>
<gene>
    <name evidence="2" type="ORF">PV09_09796</name>
</gene>
<feature type="compositionally biased region" description="Polar residues" evidence="1">
    <location>
        <begin position="287"/>
        <end position="303"/>
    </location>
</feature>
<keyword evidence="3" id="KW-1185">Reference proteome</keyword>
<dbReference type="OrthoDB" id="166746at2759"/>
<accession>A0A0D1YCF3</accession>
<dbReference type="GeneID" id="27317769"/>
<dbReference type="RefSeq" id="XP_016208238.1">
    <property type="nucleotide sequence ID" value="XM_016363935.1"/>
</dbReference>
<reference evidence="2 3" key="1">
    <citation type="submission" date="2015-01" db="EMBL/GenBank/DDBJ databases">
        <title>The Genome Sequence of Ochroconis gallopava CBS43764.</title>
        <authorList>
            <consortium name="The Broad Institute Genomics Platform"/>
            <person name="Cuomo C."/>
            <person name="de Hoog S."/>
            <person name="Gorbushina A."/>
            <person name="Stielow B."/>
            <person name="Teixiera M."/>
            <person name="Abouelleil A."/>
            <person name="Chapman S.B."/>
            <person name="Priest M."/>
            <person name="Young S.K."/>
            <person name="Wortman J."/>
            <person name="Nusbaum C."/>
            <person name="Birren B."/>
        </authorList>
    </citation>
    <scope>NUCLEOTIDE SEQUENCE [LARGE SCALE GENOMIC DNA]</scope>
    <source>
        <strain evidence="2 3">CBS 43764</strain>
    </source>
</reference>
<dbReference type="EMBL" id="KN847716">
    <property type="protein sequence ID" value="KIV98368.1"/>
    <property type="molecule type" value="Genomic_DNA"/>
</dbReference>
<dbReference type="HOGENOM" id="CLU_376915_0_0_1"/>
<dbReference type="RefSeq" id="XP_016208239.1">
    <property type="nucleotide sequence ID" value="XM_016363936.1"/>
</dbReference>
<dbReference type="EMBL" id="KN847716">
    <property type="protein sequence ID" value="KIV98367.1"/>
    <property type="molecule type" value="Genomic_DNA"/>
</dbReference>
<dbReference type="VEuPathDB" id="FungiDB:PV09_09796"/>
<dbReference type="RefSeq" id="XP_016208237.1">
    <property type="nucleotide sequence ID" value="XM_016363934.1"/>
</dbReference>
<organism evidence="2 3">
    <name type="scientific">Verruconis gallopava</name>
    <dbReference type="NCBI Taxonomy" id="253628"/>
    <lineage>
        <taxon>Eukaryota</taxon>
        <taxon>Fungi</taxon>
        <taxon>Dikarya</taxon>
        <taxon>Ascomycota</taxon>
        <taxon>Pezizomycotina</taxon>
        <taxon>Dothideomycetes</taxon>
        <taxon>Pleosporomycetidae</taxon>
        <taxon>Venturiales</taxon>
        <taxon>Sympoventuriaceae</taxon>
        <taxon>Verruconis</taxon>
    </lineage>
</organism>
<evidence type="ECO:0000313" key="2">
    <source>
        <dbReference type="EMBL" id="KIV98366.1"/>
    </source>
</evidence>
<sequence>MNTKQFQQLAGALIISDLTKQPPFLQRNIDQRLCCERDKIQRAKLSRLERDQFDLRGAVFLTEMNERLSPKLKVSVLGVAPGGRRSTADRTAVRASTSNGRSRGNVIDVRCRLRLGIYSRRNPQTCLHTTHRMTRLHGERRADGRFNLSTTLTPGEKPFEFQMDHMKDIVENDITWREAMAEDYLMRFELIFPSPQDGYDVWEALSINSAEGPNGVLWAQWARLPRCPAANDYLAIFAGKDTTTKYVLNVNMGWGTEQWLPSSGTGKRRRTSTPLEAWNMTKRHKSNGQLPTPVSTPRSGSSIASTDVTMRWHINGQLIEKHGYQCILCGGRDLKSLDKVEVHLVNSHTCLEFSIETDAPAGAIDESVVDIIVVNGVSFPKHKNTNNKGRVKGVSDKEDSVIDDFEFTTPYDPYAPISAQQVLKDPRFTVMRGRKAKDIPQPLPAPIHVPVADVQLELPARTKRRVPVARHPTQPDFRFLSSDNKATLTAGEMLSDEDDDIDEEHLRAARRVEMMQMIPDEKERLFLLDMNTHIESEQPRGDIFLGPCLRRWLHKRRAWLKDATIAKMFEDFLYAAWSKSYISEDMYRACMNVSQDVRNDSSLLAVDNSYDFEKMGMTTRSSRAKDECLCGVKVNSASLKTRISCANKSCIHPEHHKACIQKLPMFKGRTWLPPTWYCHVCLEAIRERLNIALKASVEPPIDLPSPKNLFIPAADPAAAREHWRKVLEEHGFPVLR</sequence>
<name>A0A0D1YCF3_9PEZI</name>
<evidence type="ECO:0000256" key="1">
    <source>
        <dbReference type="SAM" id="MobiDB-lite"/>
    </source>
</evidence>
<dbReference type="AlphaFoldDB" id="A0A0D1YCF3"/>
<dbReference type="STRING" id="253628.A0A0D1YCF3"/>